<organism evidence="8 9">
    <name type="scientific">Malassezia pachydermatis</name>
    <dbReference type="NCBI Taxonomy" id="77020"/>
    <lineage>
        <taxon>Eukaryota</taxon>
        <taxon>Fungi</taxon>
        <taxon>Dikarya</taxon>
        <taxon>Basidiomycota</taxon>
        <taxon>Ustilaginomycotina</taxon>
        <taxon>Malasseziomycetes</taxon>
        <taxon>Malasseziales</taxon>
        <taxon>Malasseziaceae</taxon>
        <taxon>Malassezia</taxon>
    </lineage>
</organism>
<feature type="region of interest" description="Disordered" evidence="5">
    <location>
        <begin position="543"/>
        <end position="570"/>
    </location>
</feature>
<evidence type="ECO:0000313" key="8">
    <source>
        <dbReference type="EMBL" id="KOS15651.1"/>
    </source>
</evidence>
<dbReference type="GO" id="GO:0007005">
    <property type="term" value="P:mitochondrion organization"/>
    <property type="evidence" value="ECO:0007669"/>
    <property type="project" value="InterPro"/>
</dbReference>
<evidence type="ECO:0000256" key="2">
    <source>
        <dbReference type="ARBA" id="ARBA00004173"/>
    </source>
</evidence>
<comment type="subcellular location">
    <subcellularLocation>
        <location evidence="2">Mitochondrion</location>
    </subcellularLocation>
</comment>
<feature type="compositionally biased region" description="Acidic residues" evidence="5">
    <location>
        <begin position="552"/>
        <end position="570"/>
    </location>
</feature>
<dbReference type="InterPro" id="IPR049942">
    <property type="entry name" value="DML1/Misato"/>
</dbReference>
<gene>
    <name evidence="8" type="ORF">Malapachy_2086</name>
</gene>
<dbReference type="AlphaFoldDB" id="A0A0M8MXP2"/>
<dbReference type="RefSeq" id="XP_017993283.1">
    <property type="nucleotide sequence ID" value="XM_018136579.1"/>
</dbReference>
<protein>
    <submittedName>
        <fullName evidence="8">Members of tubulin</fullName>
    </submittedName>
</protein>
<comment type="caution">
    <text evidence="8">The sequence shown here is derived from an EMBL/GenBank/DDBJ whole genome shotgun (WGS) entry which is preliminary data.</text>
</comment>
<evidence type="ECO:0000256" key="3">
    <source>
        <dbReference type="ARBA" id="ARBA00008507"/>
    </source>
</evidence>
<dbReference type="Pfam" id="PF14881">
    <property type="entry name" value="Tubulin_3"/>
    <property type="match status" value="1"/>
</dbReference>
<accession>A0A0M8MXP2</accession>
<evidence type="ECO:0000256" key="4">
    <source>
        <dbReference type="ARBA" id="ARBA00023128"/>
    </source>
</evidence>
<dbReference type="PANTHER" id="PTHR13391:SF0">
    <property type="entry name" value="PROTEIN MISATO HOMOLOG 1"/>
    <property type="match status" value="1"/>
</dbReference>
<dbReference type="Gene3D" id="3.40.50.1440">
    <property type="entry name" value="Tubulin/FtsZ, GTPase domain"/>
    <property type="match status" value="1"/>
</dbReference>
<dbReference type="InterPro" id="IPR036525">
    <property type="entry name" value="Tubulin/FtsZ_GTPase_sf"/>
</dbReference>
<dbReference type="GeneID" id="28728454"/>
<dbReference type="OrthoDB" id="271881at2759"/>
<comment type="function">
    <text evidence="1">Involved in the partitioning of the mitochondrial organelle and mitochondrial DNA (mtDNA) inheritance.</text>
</comment>
<dbReference type="PANTHER" id="PTHR13391">
    <property type="entry name" value="MITOCHONDRIAL DISTRIBUTION REGULATOR MISATO"/>
    <property type="match status" value="1"/>
</dbReference>
<dbReference type="Pfam" id="PF10644">
    <property type="entry name" value="Misat_Tub_SegII"/>
    <property type="match status" value="1"/>
</dbReference>
<evidence type="ECO:0000259" key="7">
    <source>
        <dbReference type="Pfam" id="PF14881"/>
    </source>
</evidence>
<dbReference type="EMBL" id="LGAV01000002">
    <property type="protein sequence ID" value="KOS15651.1"/>
    <property type="molecule type" value="Genomic_DNA"/>
</dbReference>
<dbReference type="Proteomes" id="UP000037751">
    <property type="component" value="Unassembled WGS sequence"/>
</dbReference>
<dbReference type="InterPro" id="IPR019605">
    <property type="entry name" value="Misato_II_tubulin-like"/>
</dbReference>
<evidence type="ECO:0000256" key="1">
    <source>
        <dbReference type="ARBA" id="ARBA00003757"/>
    </source>
</evidence>
<evidence type="ECO:0000313" key="9">
    <source>
        <dbReference type="Proteomes" id="UP000037751"/>
    </source>
</evidence>
<reference evidence="8 9" key="1">
    <citation type="submission" date="2015-07" db="EMBL/GenBank/DDBJ databases">
        <title>Draft Genome Sequence of Malassezia furfur CBS1878 and Malassezia pachydermatis CBS1879.</title>
        <authorList>
            <person name="Triana S."/>
            <person name="Ohm R."/>
            <person name="Gonzalez A."/>
            <person name="DeCock H."/>
            <person name="Restrepo S."/>
            <person name="Celis A."/>
        </authorList>
    </citation>
    <scope>NUCLEOTIDE SEQUENCE [LARGE SCALE GENOMIC DNA]</scope>
    <source>
        <strain evidence="8 9">CBS 1879</strain>
    </source>
</reference>
<feature type="domain" description="DML1/Misato tubulin" evidence="7">
    <location>
        <begin position="124"/>
        <end position="307"/>
    </location>
</feature>
<name>A0A0M8MXP2_9BASI</name>
<evidence type="ECO:0000256" key="5">
    <source>
        <dbReference type="SAM" id="MobiDB-lite"/>
    </source>
</evidence>
<dbReference type="VEuPathDB" id="FungiDB:Malapachy_2086"/>
<evidence type="ECO:0000259" key="6">
    <source>
        <dbReference type="Pfam" id="PF10644"/>
    </source>
</evidence>
<proteinExistence type="inferred from homology"/>
<comment type="similarity">
    <text evidence="3">Belongs to the misato family.</text>
</comment>
<dbReference type="InterPro" id="IPR029209">
    <property type="entry name" value="DML1/Misato_tubulin"/>
</dbReference>
<dbReference type="GO" id="GO:0005739">
    <property type="term" value="C:mitochondrion"/>
    <property type="evidence" value="ECO:0007669"/>
    <property type="project" value="UniProtKB-SubCell"/>
</dbReference>
<sequence>MRPKEIVYLSFGSTANHVATHFWNTQQTYFDYSPHAPPPIVEHDVSFKAGLGTDGLDTYTPRTLLFDVREEFGALARINALYEESSEDAFDGETLETVPRVQPSAMADALTAPATATKHEGPPRYWSDFAQTPYHPKSLLHVAAPSLYGHSFLSSMGTDSLNPTFDTFAQGVRVAKAMEDEQQVMEDTLRWWAEDSDLLQGFQMTTSSSDAFAGFSHTYLQYVADEYPKSERHVALLGRAYEAKYQPYVTMNNILSLVHFYEQASMLVPIRMSGPTTDFLRPDWNSMYENSAVLAALFESATLPLRLAHRSHSMVDMRAQLVWRGDSRLVQLGGCIPTPLLADVRASTSVDHLIDAMFAARGLKMEALATPPSSSTDKLGPVWWDASRSFGRLYMPSTEDATAMAVPYAETMVARDADAMAEKPTLDAMQAWQKDLKEPLISSHFVPLAFPTTPPYPSFWYGLTRDGRPWPRPHEREKLGVVESVPCMASLRSSPDSLDMILEARQCIVQILQGHEPLATYGLTDFMDRDGLLEVREALESMSNAYGGVPDDQAEPGTDEEWEDDDEWDL</sequence>
<keyword evidence="9" id="KW-1185">Reference proteome</keyword>
<dbReference type="SUPFAM" id="SSF52490">
    <property type="entry name" value="Tubulin nucleotide-binding domain-like"/>
    <property type="match status" value="1"/>
</dbReference>
<feature type="domain" description="Misato Segment II tubulin-like" evidence="6">
    <location>
        <begin position="4"/>
        <end position="91"/>
    </location>
</feature>
<keyword evidence="4" id="KW-0496">Mitochondrion</keyword>